<evidence type="ECO:0000256" key="3">
    <source>
        <dbReference type="ARBA" id="ARBA00022679"/>
    </source>
</evidence>
<evidence type="ECO:0000313" key="13">
    <source>
        <dbReference type="Proteomes" id="UP001497744"/>
    </source>
</evidence>
<comment type="similarity">
    <text evidence="2">Belongs to the 1-acyl-sn-glycerol-3-phosphate acyltransferase family.</text>
</comment>
<evidence type="ECO:0000256" key="2">
    <source>
        <dbReference type="ARBA" id="ARBA00008655"/>
    </source>
</evidence>
<evidence type="ECO:0000256" key="5">
    <source>
        <dbReference type="ARBA" id="ARBA00022989"/>
    </source>
</evidence>
<dbReference type="Pfam" id="PF01553">
    <property type="entry name" value="Acyltransferase"/>
    <property type="match status" value="1"/>
</dbReference>
<dbReference type="PANTHER" id="PTHR23063">
    <property type="entry name" value="PHOSPHOLIPID ACYLTRANSFERASE"/>
    <property type="match status" value="1"/>
</dbReference>
<keyword evidence="4 10" id="KW-0812">Transmembrane</keyword>
<feature type="transmembrane region" description="Helical" evidence="10">
    <location>
        <begin position="164"/>
        <end position="185"/>
    </location>
</feature>
<keyword evidence="5 10" id="KW-1133">Transmembrane helix</keyword>
<evidence type="ECO:0000313" key="12">
    <source>
        <dbReference type="EMBL" id="GIX65154.1"/>
    </source>
</evidence>
<dbReference type="InterPro" id="IPR002123">
    <property type="entry name" value="Plipid/glycerol_acylTrfase"/>
</dbReference>
<keyword evidence="13" id="KW-1185">Reference proteome</keyword>
<feature type="transmembrane region" description="Helical" evidence="10">
    <location>
        <begin position="88"/>
        <end position="108"/>
    </location>
</feature>
<evidence type="ECO:0000256" key="9">
    <source>
        <dbReference type="SAM" id="MobiDB-lite"/>
    </source>
</evidence>
<evidence type="ECO:0000256" key="6">
    <source>
        <dbReference type="ARBA" id="ARBA00023098"/>
    </source>
</evidence>
<name>A0AAV4LYH4_BABCB</name>
<feature type="region of interest" description="Disordered" evidence="9">
    <location>
        <begin position="1"/>
        <end position="26"/>
    </location>
</feature>
<evidence type="ECO:0000256" key="4">
    <source>
        <dbReference type="ARBA" id="ARBA00022692"/>
    </source>
</evidence>
<dbReference type="RefSeq" id="XP_067717223.1">
    <property type="nucleotide sequence ID" value="XM_067861122.1"/>
</dbReference>
<reference evidence="12 13" key="1">
    <citation type="submission" date="2021-06" db="EMBL/GenBank/DDBJ databases">
        <title>Genome sequence of Babesia caballi.</title>
        <authorList>
            <person name="Yamagishi J."/>
            <person name="Kidaka T."/>
            <person name="Ochi A."/>
        </authorList>
    </citation>
    <scope>NUCLEOTIDE SEQUENCE [LARGE SCALE GENOMIC DNA]</scope>
    <source>
        <strain evidence="12">USDA-D6B2</strain>
    </source>
</reference>
<dbReference type="GO" id="GO:0016020">
    <property type="term" value="C:membrane"/>
    <property type="evidence" value="ECO:0007669"/>
    <property type="project" value="UniProtKB-SubCell"/>
</dbReference>
<keyword evidence="3" id="KW-0808">Transferase</keyword>
<accession>A0AAV4LYH4</accession>
<dbReference type="GO" id="GO:0006629">
    <property type="term" value="P:lipid metabolic process"/>
    <property type="evidence" value="ECO:0007669"/>
    <property type="project" value="UniProtKB-KW"/>
</dbReference>
<protein>
    <submittedName>
        <fullName evidence="12">Phospholipid or glycerol acyltransferase, putative</fullName>
    </submittedName>
</protein>
<keyword evidence="7 10" id="KW-0472">Membrane</keyword>
<evidence type="ECO:0000256" key="10">
    <source>
        <dbReference type="SAM" id="Phobius"/>
    </source>
</evidence>
<dbReference type="EMBL" id="BPLF01000004">
    <property type="protein sequence ID" value="GIX65154.1"/>
    <property type="molecule type" value="Genomic_DNA"/>
</dbReference>
<feature type="transmembrane region" description="Helical" evidence="10">
    <location>
        <begin position="54"/>
        <end position="76"/>
    </location>
</feature>
<dbReference type="GO" id="GO:0016746">
    <property type="term" value="F:acyltransferase activity"/>
    <property type="evidence" value="ECO:0007669"/>
    <property type="project" value="UniProtKB-KW"/>
</dbReference>
<dbReference type="PANTHER" id="PTHR23063:SF52">
    <property type="entry name" value="LYSOPHOSPHATIDYLCHOLINE ACYLTRANSFERASE"/>
    <property type="match status" value="1"/>
</dbReference>
<evidence type="ECO:0000256" key="7">
    <source>
        <dbReference type="ARBA" id="ARBA00023136"/>
    </source>
</evidence>
<proteinExistence type="inferred from homology"/>
<evidence type="ECO:0000259" key="11">
    <source>
        <dbReference type="SMART" id="SM00563"/>
    </source>
</evidence>
<dbReference type="Proteomes" id="UP001497744">
    <property type="component" value="Unassembled WGS sequence"/>
</dbReference>
<evidence type="ECO:0000256" key="8">
    <source>
        <dbReference type="ARBA" id="ARBA00023315"/>
    </source>
</evidence>
<evidence type="ECO:0000256" key="1">
    <source>
        <dbReference type="ARBA" id="ARBA00004370"/>
    </source>
</evidence>
<keyword evidence="8 12" id="KW-0012">Acyltransferase</keyword>
<dbReference type="SUPFAM" id="SSF69593">
    <property type="entry name" value="Glycerol-3-phosphate (1)-acyltransferase"/>
    <property type="match status" value="1"/>
</dbReference>
<feature type="domain" description="Phospholipid/glycerol acyltransferase" evidence="11">
    <location>
        <begin position="230"/>
        <end position="345"/>
    </location>
</feature>
<dbReference type="GeneID" id="94196635"/>
<dbReference type="AlphaFoldDB" id="A0AAV4LYH4"/>
<comment type="subcellular location">
    <subcellularLocation>
        <location evidence="1">Membrane</location>
    </subcellularLocation>
</comment>
<gene>
    <name evidence="12" type="ORF">BcabD6B2_45890</name>
</gene>
<organism evidence="12 13">
    <name type="scientific">Babesia caballi</name>
    <dbReference type="NCBI Taxonomy" id="5871"/>
    <lineage>
        <taxon>Eukaryota</taxon>
        <taxon>Sar</taxon>
        <taxon>Alveolata</taxon>
        <taxon>Apicomplexa</taxon>
        <taxon>Aconoidasida</taxon>
        <taxon>Piroplasmida</taxon>
        <taxon>Babesiidae</taxon>
        <taxon>Babesia</taxon>
    </lineage>
</organism>
<sequence>MPVGEGAAEDAARQRKGKHEYDGTRNEGESAYPFDFEAIRVKTKTSFLKRWNSLFIGLLWSFAHYYMTYALLRGLLEAAHPLAFLKKRLFLLGAVAVYWCFLVSSVYFTCLYSKCVQYHVANFDNFSKQYEDHPLQAALMHGDLKNYCFPIHIFGALFLAPMRLVVGICFFALAVILMGIPLVLLGGRLKHHTRRYVAFVFRHLNSMAFWGIGISEVKTVYTHDVPRDRAINVISNHIGVLDVLYMLQSGSFTFICKDALKRAFIIGDFIRLLNYITVNRHCPGNRKDAYLAIVDRMRSIDKGDQTVSMVVYPEGTTSRGNILLPFRHGAFGALVPLQPLLVVLDYSYVNISFDAYTWPWWMFQTFSSPFTTRIIAYWLPVIHPPSSEEVALKGERAAVEEYAARAHQAMREALIKLNPNVDLEYLQQRPVVPSVAWRSKMLSRLYGPVMQRHYKLSDEELRRTEEVIYQ</sequence>
<dbReference type="SMART" id="SM00563">
    <property type="entry name" value="PlsC"/>
    <property type="match status" value="1"/>
</dbReference>
<comment type="caution">
    <text evidence="12">The sequence shown here is derived from an EMBL/GenBank/DDBJ whole genome shotgun (WGS) entry which is preliminary data.</text>
</comment>
<keyword evidence="6" id="KW-0443">Lipid metabolism</keyword>